<protein>
    <submittedName>
        <fullName evidence="2">Uncharacterized protein</fullName>
    </submittedName>
</protein>
<evidence type="ECO:0000313" key="3">
    <source>
        <dbReference type="Proteomes" id="UP001321506"/>
    </source>
</evidence>
<accession>A0AAW6TD03</accession>
<dbReference type="AlphaFoldDB" id="A0AAW6TD03"/>
<dbReference type="EMBL" id="JASATX010000007">
    <property type="protein sequence ID" value="MDI2099693.1"/>
    <property type="molecule type" value="Genomic_DNA"/>
</dbReference>
<feature type="transmembrane region" description="Helical" evidence="1">
    <location>
        <begin position="41"/>
        <end position="61"/>
    </location>
</feature>
<evidence type="ECO:0000313" key="2">
    <source>
        <dbReference type="EMBL" id="MDI2099693.1"/>
    </source>
</evidence>
<evidence type="ECO:0000256" key="1">
    <source>
        <dbReference type="SAM" id="Phobius"/>
    </source>
</evidence>
<feature type="transmembrane region" description="Helical" evidence="1">
    <location>
        <begin position="6"/>
        <end position="29"/>
    </location>
</feature>
<gene>
    <name evidence="2" type="ORF">QF206_12035</name>
</gene>
<dbReference type="RefSeq" id="WP_281489487.1">
    <property type="nucleotide sequence ID" value="NZ_CP159582.1"/>
</dbReference>
<keyword evidence="1" id="KW-0812">Transmembrane</keyword>
<comment type="caution">
    <text evidence="2">The sequence shown here is derived from an EMBL/GenBank/DDBJ whole genome shotgun (WGS) entry which is preliminary data.</text>
</comment>
<keyword evidence="1" id="KW-0472">Membrane</keyword>
<keyword evidence="3" id="KW-1185">Reference proteome</keyword>
<organism evidence="2 3">
    <name type="scientific">Ruicaihuangia caeni</name>
    <dbReference type="NCBI Taxonomy" id="3042517"/>
    <lineage>
        <taxon>Bacteria</taxon>
        <taxon>Bacillati</taxon>
        <taxon>Actinomycetota</taxon>
        <taxon>Actinomycetes</taxon>
        <taxon>Micrococcales</taxon>
        <taxon>Microbacteriaceae</taxon>
        <taxon>Ruicaihuangia</taxon>
    </lineage>
</organism>
<dbReference type="Proteomes" id="UP001321506">
    <property type="component" value="Unassembled WGS sequence"/>
</dbReference>
<keyword evidence="1" id="KW-1133">Transmembrane helix</keyword>
<proteinExistence type="predicted"/>
<name>A0AAW6TD03_9MICO</name>
<reference evidence="2 3" key="1">
    <citation type="submission" date="2023-04" db="EMBL/GenBank/DDBJ databases">
        <title>Klugiella caeni sp. nov. isolated from the sludge of biochemical tank.</title>
        <authorList>
            <person name="Geng K."/>
        </authorList>
    </citation>
    <scope>NUCLEOTIDE SEQUENCE [LARGE SCALE GENOMIC DNA]</scope>
    <source>
        <strain evidence="2 3">YN-L-19</strain>
    </source>
</reference>
<sequence>MIDWAAFFVVAAASLLGACAVVVLFALGVRNAARRPWLARTCWVLCGAAVLFGIYLIVPALHA</sequence>